<dbReference type="EMBL" id="AVPS01000005">
    <property type="protein sequence ID" value="KGM51852.1"/>
    <property type="molecule type" value="Genomic_DNA"/>
</dbReference>
<proteinExistence type="predicted"/>
<dbReference type="Proteomes" id="UP000030017">
    <property type="component" value="Unassembled WGS sequence"/>
</dbReference>
<gene>
    <name evidence="1" type="ORF">N792_09460</name>
</gene>
<organism evidence="1 2">
    <name type="scientific">Lysobacter concretionis Ko07 = DSM 16239</name>
    <dbReference type="NCBI Taxonomy" id="1122185"/>
    <lineage>
        <taxon>Bacteria</taxon>
        <taxon>Pseudomonadati</taxon>
        <taxon>Pseudomonadota</taxon>
        <taxon>Gammaproteobacteria</taxon>
        <taxon>Lysobacterales</taxon>
        <taxon>Lysobacteraceae</taxon>
        <taxon>Novilysobacter</taxon>
    </lineage>
</organism>
<accession>A0A0A0ERV0</accession>
<comment type="caution">
    <text evidence="1">The sequence shown here is derived from an EMBL/GenBank/DDBJ whole genome shotgun (WGS) entry which is preliminary data.</text>
</comment>
<dbReference type="AlphaFoldDB" id="A0A0A0ERV0"/>
<dbReference type="STRING" id="1122185.N792_09460"/>
<name>A0A0A0ERV0_9GAMM</name>
<sequence length="77" mass="8530">MPSRVIAMTANLERVPSFSFEDAERAQLLAWISLSAGAKIDFFEEMVELAYQSGALSPERLALRDGAPNTPPTSRFR</sequence>
<keyword evidence="2" id="KW-1185">Reference proteome</keyword>
<evidence type="ECO:0000313" key="1">
    <source>
        <dbReference type="EMBL" id="KGM51852.1"/>
    </source>
</evidence>
<reference evidence="1 2" key="1">
    <citation type="submission" date="2013-08" db="EMBL/GenBank/DDBJ databases">
        <title>Genome sequencing of Lysobacter.</title>
        <authorList>
            <person name="Zhang S."/>
            <person name="Wang G."/>
        </authorList>
    </citation>
    <scope>NUCLEOTIDE SEQUENCE [LARGE SCALE GENOMIC DNA]</scope>
    <source>
        <strain evidence="1 2">Ko07</strain>
    </source>
</reference>
<evidence type="ECO:0000313" key="2">
    <source>
        <dbReference type="Proteomes" id="UP000030017"/>
    </source>
</evidence>
<protein>
    <submittedName>
        <fullName evidence="1">Uncharacterized protein</fullName>
    </submittedName>
</protein>